<dbReference type="EMBL" id="SSGG01000057">
    <property type="protein sequence ID" value="TXI37381.1"/>
    <property type="molecule type" value="Genomic_DNA"/>
</dbReference>
<evidence type="ECO:0000256" key="4">
    <source>
        <dbReference type="ARBA" id="ARBA00022795"/>
    </source>
</evidence>
<dbReference type="NCBIfam" id="TIGR00208">
    <property type="entry name" value="fliS"/>
    <property type="match status" value="1"/>
</dbReference>
<dbReference type="Proteomes" id="UP000321374">
    <property type="component" value="Unassembled WGS sequence"/>
</dbReference>
<keyword evidence="6" id="KW-0969">Cilium</keyword>
<dbReference type="PANTHER" id="PTHR34773:SF1">
    <property type="entry name" value="FLAGELLAR SECRETION CHAPERONE FLIS"/>
    <property type="match status" value="1"/>
</dbReference>
<evidence type="ECO:0000256" key="5">
    <source>
        <dbReference type="ARBA" id="ARBA00023186"/>
    </source>
</evidence>
<dbReference type="Pfam" id="PF02561">
    <property type="entry name" value="FliS"/>
    <property type="match status" value="1"/>
</dbReference>
<evidence type="ECO:0000256" key="3">
    <source>
        <dbReference type="ARBA" id="ARBA00022490"/>
    </source>
</evidence>
<dbReference type="SUPFAM" id="SSF101116">
    <property type="entry name" value="Flagellar export chaperone FliS"/>
    <property type="match status" value="1"/>
</dbReference>
<dbReference type="Gene3D" id="1.20.120.340">
    <property type="entry name" value="Flagellar protein FliS"/>
    <property type="match status" value="1"/>
</dbReference>
<evidence type="ECO:0000313" key="6">
    <source>
        <dbReference type="EMBL" id="TXI37381.1"/>
    </source>
</evidence>
<reference evidence="6 7" key="1">
    <citation type="submission" date="2018-09" db="EMBL/GenBank/DDBJ databases">
        <title>Metagenome Assembled Genomes from an Advanced Water Purification Facility.</title>
        <authorList>
            <person name="Stamps B.W."/>
            <person name="Spear J.R."/>
        </authorList>
    </citation>
    <scope>NUCLEOTIDE SEQUENCE [LARGE SCALE GENOMIC DNA]</scope>
    <source>
        <strain evidence="6">Bin_42_2</strain>
    </source>
</reference>
<keyword evidence="6" id="KW-0282">Flagellum</keyword>
<dbReference type="PANTHER" id="PTHR34773">
    <property type="entry name" value="FLAGELLAR SECRETION CHAPERONE FLIS"/>
    <property type="match status" value="1"/>
</dbReference>
<keyword evidence="5" id="KW-0143">Chaperone</keyword>
<dbReference type="GO" id="GO:0071973">
    <property type="term" value="P:bacterial-type flagellum-dependent cell motility"/>
    <property type="evidence" value="ECO:0007669"/>
    <property type="project" value="TreeGrafter"/>
</dbReference>
<keyword evidence="6" id="KW-0966">Cell projection</keyword>
<dbReference type="STRING" id="1122236.GCA_000378225_00045"/>
<comment type="caution">
    <text evidence="6">The sequence shown here is derived from an EMBL/GenBank/DDBJ whole genome shotgun (WGS) entry which is preliminary data.</text>
</comment>
<evidence type="ECO:0000256" key="1">
    <source>
        <dbReference type="ARBA" id="ARBA00004514"/>
    </source>
</evidence>
<gene>
    <name evidence="6" type="primary">fliS</name>
    <name evidence="6" type="ORF">E6Q51_03440</name>
</gene>
<sequence>MFGMKKSGVNAYASVGLETGVVDASPLKLIVMLYDGAITACIHAQQAMAQHDIAKKGQYLTQAVTIVDSGLRACLDKRAGGDIAQKLDELYQYMTRSLMEASVRQDVKKVQEIQQLLMELKGAWEALEKTAIARPAQADMALSQMVAQKTHELKHMGQASRLATAGA</sequence>
<evidence type="ECO:0000313" key="7">
    <source>
        <dbReference type="Proteomes" id="UP000321374"/>
    </source>
</evidence>
<dbReference type="AlphaFoldDB" id="A0A5C7WH08"/>
<comment type="similarity">
    <text evidence="2">Belongs to the FliS family.</text>
</comment>
<accession>A0A5C7WH08</accession>
<dbReference type="RefSeq" id="WP_049638773.1">
    <property type="nucleotide sequence ID" value="NZ_CP033953.1"/>
</dbReference>
<organism evidence="6 7">
    <name type="scientific">Methylophilus methylotrophus</name>
    <name type="common">Bacterium W3A1</name>
    <dbReference type="NCBI Taxonomy" id="17"/>
    <lineage>
        <taxon>Bacteria</taxon>
        <taxon>Pseudomonadati</taxon>
        <taxon>Pseudomonadota</taxon>
        <taxon>Betaproteobacteria</taxon>
        <taxon>Nitrosomonadales</taxon>
        <taxon>Methylophilaceae</taxon>
        <taxon>Methylophilus</taxon>
    </lineage>
</organism>
<dbReference type="InterPro" id="IPR036584">
    <property type="entry name" value="FliS_sf"/>
</dbReference>
<name>A0A5C7WH08_METME</name>
<dbReference type="CDD" id="cd16098">
    <property type="entry name" value="FliS"/>
    <property type="match status" value="1"/>
</dbReference>
<protein>
    <submittedName>
        <fullName evidence="6">Flagellar export chaperone FliS</fullName>
    </submittedName>
</protein>
<keyword evidence="3" id="KW-0963">Cytoplasm</keyword>
<dbReference type="GO" id="GO:0044780">
    <property type="term" value="P:bacterial-type flagellum assembly"/>
    <property type="evidence" value="ECO:0007669"/>
    <property type="project" value="InterPro"/>
</dbReference>
<comment type="subcellular location">
    <subcellularLocation>
        <location evidence="1">Cytoplasm</location>
        <location evidence="1">Cytosol</location>
    </subcellularLocation>
</comment>
<proteinExistence type="inferred from homology"/>
<keyword evidence="4" id="KW-1005">Bacterial flagellum biogenesis</keyword>
<dbReference type="GO" id="GO:0005829">
    <property type="term" value="C:cytosol"/>
    <property type="evidence" value="ECO:0007669"/>
    <property type="project" value="UniProtKB-SubCell"/>
</dbReference>
<evidence type="ECO:0000256" key="2">
    <source>
        <dbReference type="ARBA" id="ARBA00008787"/>
    </source>
</evidence>
<dbReference type="InterPro" id="IPR003713">
    <property type="entry name" value="FliS"/>
</dbReference>
<dbReference type="OrthoDB" id="9792010at2"/>